<accession>A0ABM8GBI3</accession>
<reference evidence="2" key="1">
    <citation type="journal article" date="2019" name="Int. J. Syst. Evol. Microbiol.">
        <title>The Global Catalogue of Microorganisms (GCM) 10K type strain sequencing project: providing services to taxonomists for standard genome sequencing and annotation.</title>
        <authorList>
            <consortium name="The Broad Institute Genomics Platform"/>
            <consortium name="The Broad Institute Genome Sequencing Center for Infectious Disease"/>
            <person name="Wu L."/>
            <person name="Ma J."/>
        </authorList>
    </citation>
    <scope>NUCLEOTIDE SEQUENCE [LARGE SCALE GENOMIC DNA]</scope>
    <source>
        <strain evidence="2">NBRC 108725</strain>
    </source>
</reference>
<dbReference type="EMBL" id="AP027731">
    <property type="protein sequence ID" value="BDZ45580.1"/>
    <property type="molecule type" value="Genomic_DNA"/>
</dbReference>
<evidence type="ECO:0000313" key="1">
    <source>
        <dbReference type="EMBL" id="BDZ45580.1"/>
    </source>
</evidence>
<dbReference type="InterPro" id="IPR036837">
    <property type="entry name" value="Cation_efflux_CTD_sf"/>
</dbReference>
<sequence>MPGAFGELSELEEAILDVPAVRGVSALHALDRGGDGLVVVTRVGLSPSLRLSEVVLAIAEVEHRVKRTDSRVRAVFVEPDIAADSATPTETIVIRALD</sequence>
<proteinExistence type="predicted"/>
<dbReference type="Gene3D" id="3.30.70.1350">
    <property type="entry name" value="Cation efflux protein, cytoplasmic domain"/>
    <property type="match status" value="1"/>
</dbReference>
<keyword evidence="2" id="KW-1185">Reference proteome</keyword>
<dbReference type="RefSeq" id="WP_286278856.1">
    <property type="nucleotide sequence ID" value="NZ_AP027731.1"/>
</dbReference>
<organism evidence="1 2">
    <name type="scientific">Naasia aerilata</name>
    <dbReference type="NCBI Taxonomy" id="1162966"/>
    <lineage>
        <taxon>Bacteria</taxon>
        <taxon>Bacillati</taxon>
        <taxon>Actinomycetota</taxon>
        <taxon>Actinomycetes</taxon>
        <taxon>Micrococcales</taxon>
        <taxon>Microbacteriaceae</taxon>
        <taxon>Naasia</taxon>
    </lineage>
</organism>
<evidence type="ECO:0000313" key="2">
    <source>
        <dbReference type="Proteomes" id="UP001321498"/>
    </source>
</evidence>
<dbReference type="SUPFAM" id="SSF160240">
    <property type="entry name" value="Cation efflux protein cytoplasmic domain-like"/>
    <property type="match status" value="1"/>
</dbReference>
<protein>
    <submittedName>
        <fullName evidence="1">Uncharacterized protein</fullName>
    </submittedName>
</protein>
<gene>
    <name evidence="1" type="ORF">GCM10025866_14890</name>
</gene>
<dbReference type="Proteomes" id="UP001321498">
    <property type="component" value="Chromosome"/>
</dbReference>
<name>A0ABM8GBI3_9MICO</name>